<dbReference type="AlphaFoldDB" id="A0AAD0TZL7"/>
<reference evidence="1 4" key="2">
    <citation type="submission" date="2018-10" db="EMBL/GenBank/DDBJ databases">
        <title>Complete Genome Sequence and Transcriptomic Profiles of a Marine Bacterium, Pseudoalteromonas agarivorans Hao 2018.</title>
        <authorList>
            <person name="Hao L."/>
        </authorList>
    </citation>
    <scope>NUCLEOTIDE SEQUENCE [LARGE SCALE GENOMIC DNA]</scope>
    <source>
        <strain evidence="1 4">Hao 2018</strain>
    </source>
</reference>
<organism evidence="1 4">
    <name type="scientific">Pseudoalteromonas agarivorans</name>
    <dbReference type="NCBI Taxonomy" id="176102"/>
    <lineage>
        <taxon>Bacteria</taxon>
        <taxon>Pseudomonadati</taxon>
        <taxon>Pseudomonadota</taxon>
        <taxon>Gammaproteobacteria</taxon>
        <taxon>Alteromonadales</taxon>
        <taxon>Pseudoalteromonadaceae</taxon>
        <taxon>Pseudoalteromonas</taxon>
    </lineage>
</organism>
<accession>A0AAD0TZL7</accession>
<reference evidence="2 3" key="1">
    <citation type="submission" date="2016-03" db="EMBL/GenBank/DDBJ databases">
        <authorList>
            <person name="Zhang H."/>
            <person name="Liu R."/>
            <person name="Wang M."/>
            <person name="Wang H."/>
            <person name="Wang L."/>
            <person name="Song L."/>
        </authorList>
    </citation>
    <scope>NUCLEOTIDE SEQUENCE [LARGE SCALE GENOMIC DNA]</scope>
    <source>
        <strain evidence="2 3">DSM 16098</strain>
    </source>
</reference>
<dbReference type="Proteomes" id="UP000279995">
    <property type="component" value="Chromosome I"/>
</dbReference>
<evidence type="ECO:0000313" key="1">
    <source>
        <dbReference type="EMBL" id="AYM86993.1"/>
    </source>
</evidence>
<evidence type="ECO:0000313" key="3">
    <source>
        <dbReference type="Proteomes" id="UP000075621"/>
    </source>
</evidence>
<evidence type="ECO:0000313" key="4">
    <source>
        <dbReference type="Proteomes" id="UP000279995"/>
    </source>
</evidence>
<name>A0AAD0TZL7_9GAMM</name>
<dbReference type="EMBL" id="LVCM01000030">
    <property type="protein sequence ID" value="KYL32261.1"/>
    <property type="molecule type" value="Genomic_DNA"/>
</dbReference>
<dbReference type="InterPro" id="IPR010836">
    <property type="entry name" value="SapC"/>
</dbReference>
<dbReference type="RefSeq" id="WP_004589180.1">
    <property type="nucleotide sequence ID" value="NZ_AZIO01000128.1"/>
</dbReference>
<dbReference type="EMBL" id="CP033065">
    <property type="protein sequence ID" value="AYM86993.1"/>
    <property type="molecule type" value="Genomic_DNA"/>
</dbReference>
<proteinExistence type="predicted"/>
<dbReference type="Proteomes" id="UP000075621">
    <property type="component" value="Unassembled WGS sequence"/>
</dbReference>
<evidence type="ECO:0000313" key="2">
    <source>
        <dbReference type="EMBL" id="KYL32261.1"/>
    </source>
</evidence>
<gene>
    <name evidence="2" type="ORF">A2I98_18120</name>
    <name evidence="1" type="ORF">D9T18_09915</name>
</gene>
<protein>
    <submittedName>
        <fullName evidence="1">Multidrug transporter</fullName>
    </submittedName>
</protein>
<dbReference type="Pfam" id="PF07277">
    <property type="entry name" value="SapC"/>
    <property type="match status" value="1"/>
</dbReference>
<sequence>MAEQQVQPLHNEKHANTKIQNGINVEFMKTQHLVPVVAHEFARVANEFPMSFVKNNESGTFQAVAMFGLEPGENLFVEDGKWTAAFAPMASTRYPLGLVKHPEQDQYGIVIDEASSLVGEEEGNALFENGEETDYLKRRKESLVSFIEFSQVTEAFTKYLADKELLVAQTLTVDIKGEKKDINGIYLIDEKKLNSLSDEEFLELRKRGYLAPIYSFLTSTHQVARLARLKAKQDA</sequence>